<dbReference type="RefSeq" id="WP_184878738.1">
    <property type="nucleotide sequence ID" value="NZ_BAAAHD010000001.1"/>
</dbReference>
<dbReference type="EMBL" id="JACHMV010000001">
    <property type="protein sequence ID" value="MBB4771869.1"/>
    <property type="molecule type" value="Genomic_DNA"/>
</dbReference>
<reference evidence="1 4" key="1">
    <citation type="journal article" date="2019" name="Int. J. Syst. Evol. Microbiol.">
        <title>The Global Catalogue of Microorganisms (GCM) 10K type strain sequencing project: providing services to taxonomists for standard genome sequencing and annotation.</title>
        <authorList>
            <consortium name="The Broad Institute Genomics Platform"/>
            <consortium name="The Broad Institute Genome Sequencing Center for Infectious Disease"/>
            <person name="Wu L."/>
            <person name="Ma J."/>
        </authorList>
    </citation>
    <scope>NUCLEOTIDE SEQUENCE [LARGE SCALE GENOMIC DNA]</scope>
    <source>
        <strain evidence="1 4">JCM 10667</strain>
    </source>
</reference>
<evidence type="ECO:0000313" key="2">
    <source>
        <dbReference type="EMBL" id="MBB4771869.1"/>
    </source>
</evidence>
<sequence length="254" mass="27163">MTSTSARTCKACDRLITRGATQARRPRIALPTSKDSRCTVRPALRTIRTRLRDLLIPGPLGEPSPQQTCTAGRDAGTTTELLAQAFGHPHGAGFIGPGANPLLRTMLTEALTGKAGVAQVITTRVDLDRLLSPLSAETVIESSRPRLQVTESLEDAIEHLENEADMTTMIRATNDPSSGSPAVVWFATPGPDADVVHETLQRWPANSLIALMSGLWPYGPTHVIEEAGPRPLPSQPIPLLSAEQAVMRLSGNTS</sequence>
<gene>
    <name evidence="2" type="ORF">F4557_000287</name>
    <name evidence="1" type="ORF">GCM10009546_02670</name>
</gene>
<dbReference type="Proteomes" id="UP000549343">
    <property type="component" value="Unassembled WGS sequence"/>
</dbReference>
<reference evidence="2 3" key="2">
    <citation type="submission" date="2020-08" db="EMBL/GenBank/DDBJ databases">
        <title>Sequencing the genomes of 1000 actinobacteria strains.</title>
        <authorList>
            <person name="Klenk H.-P."/>
        </authorList>
    </citation>
    <scope>NUCLEOTIDE SEQUENCE [LARGE SCALE GENOMIC DNA]</scope>
    <source>
        <strain evidence="2 3">DSM 44772</strain>
    </source>
</reference>
<protein>
    <submittedName>
        <fullName evidence="2">Uncharacterized protein</fullName>
    </submittedName>
</protein>
<proteinExistence type="predicted"/>
<evidence type="ECO:0000313" key="3">
    <source>
        <dbReference type="Proteomes" id="UP000549343"/>
    </source>
</evidence>
<dbReference type="AlphaFoldDB" id="A0A7W7I7L7"/>
<dbReference type="EMBL" id="BAAAHD010000001">
    <property type="protein sequence ID" value="GAA0544099.1"/>
    <property type="molecule type" value="Genomic_DNA"/>
</dbReference>
<keyword evidence="4" id="KW-1185">Reference proteome</keyword>
<dbReference type="Proteomes" id="UP001501427">
    <property type="component" value="Unassembled WGS sequence"/>
</dbReference>
<comment type="caution">
    <text evidence="2">The sequence shown here is derived from an EMBL/GenBank/DDBJ whole genome shotgun (WGS) entry which is preliminary data.</text>
</comment>
<evidence type="ECO:0000313" key="1">
    <source>
        <dbReference type="EMBL" id="GAA0544099.1"/>
    </source>
</evidence>
<accession>A0A7W7I7L7</accession>
<evidence type="ECO:0000313" key="4">
    <source>
        <dbReference type="Proteomes" id="UP001501427"/>
    </source>
</evidence>
<reference evidence="1" key="3">
    <citation type="submission" date="2023-12" db="EMBL/GenBank/DDBJ databases">
        <authorList>
            <person name="Sun Q."/>
            <person name="Inoue M."/>
        </authorList>
    </citation>
    <scope>NUCLEOTIDE SEQUENCE</scope>
    <source>
        <strain evidence="1">JCM 10667</strain>
    </source>
</reference>
<name>A0A7W7I7L7_9ACTN</name>
<organism evidence="2 3">
    <name type="scientific">Actinomadura livida</name>
    <dbReference type="NCBI Taxonomy" id="79909"/>
    <lineage>
        <taxon>Bacteria</taxon>
        <taxon>Bacillati</taxon>
        <taxon>Actinomycetota</taxon>
        <taxon>Actinomycetes</taxon>
        <taxon>Streptosporangiales</taxon>
        <taxon>Thermomonosporaceae</taxon>
        <taxon>Actinomadura</taxon>
    </lineage>
</organism>